<evidence type="ECO:0000313" key="2">
    <source>
        <dbReference type="EMBL" id="KAJ1107171.1"/>
    </source>
</evidence>
<feature type="region of interest" description="Disordered" evidence="1">
    <location>
        <begin position="71"/>
        <end position="95"/>
    </location>
</feature>
<sequence>MFSETHYLPTIQQIFRLNSKVPCNTKATELLQHGIGVTARLAKPRPPGNRAHSRRCVRCGAAEQGLYTVQGERGAPPRLPGRHLQRERRGCSGARVKDAERRVKLVEIARERTRERTLEPQEAQGLRPRREA</sequence>
<feature type="region of interest" description="Disordered" evidence="1">
    <location>
        <begin position="112"/>
        <end position="132"/>
    </location>
</feature>
<dbReference type="Proteomes" id="UP001066276">
    <property type="component" value="Chromosome 9"/>
</dbReference>
<name>A0AAV7MUX7_PLEWA</name>
<gene>
    <name evidence="2" type="ORF">NDU88_004564</name>
</gene>
<comment type="caution">
    <text evidence="2">The sequence shown here is derived from an EMBL/GenBank/DDBJ whole genome shotgun (WGS) entry which is preliminary data.</text>
</comment>
<keyword evidence="3" id="KW-1185">Reference proteome</keyword>
<accession>A0AAV7MUX7</accession>
<organism evidence="2 3">
    <name type="scientific">Pleurodeles waltl</name>
    <name type="common">Iberian ribbed newt</name>
    <dbReference type="NCBI Taxonomy" id="8319"/>
    <lineage>
        <taxon>Eukaryota</taxon>
        <taxon>Metazoa</taxon>
        <taxon>Chordata</taxon>
        <taxon>Craniata</taxon>
        <taxon>Vertebrata</taxon>
        <taxon>Euteleostomi</taxon>
        <taxon>Amphibia</taxon>
        <taxon>Batrachia</taxon>
        <taxon>Caudata</taxon>
        <taxon>Salamandroidea</taxon>
        <taxon>Salamandridae</taxon>
        <taxon>Pleurodelinae</taxon>
        <taxon>Pleurodeles</taxon>
    </lineage>
</organism>
<proteinExistence type="predicted"/>
<evidence type="ECO:0000256" key="1">
    <source>
        <dbReference type="SAM" id="MobiDB-lite"/>
    </source>
</evidence>
<dbReference type="EMBL" id="JANPWB010000013">
    <property type="protein sequence ID" value="KAJ1107171.1"/>
    <property type="molecule type" value="Genomic_DNA"/>
</dbReference>
<dbReference type="AlphaFoldDB" id="A0AAV7MUX7"/>
<protein>
    <submittedName>
        <fullName evidence="2">Uncharacterized protein</fullName>
    </submittedName>
</protein>
<reference evidence="2" key="1">
    <citation type="journal article" date="2022" name="bioRxiv">
        <title>Sequencing and chromosome-scale assembly of the giantPleurodeles waltlgenome.</title>
        <authorList>
            <person name="Brown T."/>
            <person name="Elewa A."/>
            <person name="Iarovenko S."/>
            <person name="Subramanian E."/>
            <person name="Araus A.J."/>
            <person name="Petzold A."/>
            <person name="Susuki M."/>
            <person name="Suzuki K.-i.T."/>
            <person name="Hayashi T."/>
            <person name="Toyoda A."/>
            <person name="Oliveira C."/>
            <person name="Osipova E."/>
            <person name="Leigh N.D."/>
            <person name="Simon A."/>
            <person name="Yun M.H."/>
        </authorList>
    </citation>
    <scope>NUCLEOTIDE SEQUENCE</scope>
    <source>
        <strain evidence="2">20211129_DDA</strain>
        <tissue evidence="2">Liver</tissue>
    </source>
</reference>
<evidence type="ECO:0000313" key="3">
    <source>
        <dbReference type="Proteomes" id="UP001066276"/>
    </source>
</evidence>